<dbReference type="Gene3D" id="3.30.1330.30">
    <property type="match status" value="1"/>
</dbReference>
<name>A0ABP9VEU7_9DEIO</name>
<proteinExistence type="inferred from homology"/>
<accession>A0ABP9VEU7</accession>
<evidence type="ECO:0000313" key="5">
    <source>
        <dbReference type="EMBL" id="GAA5503246.1"/>
    </source>
</evidence>
<comment type="caution">
    <text evidence="5">The sequence shown here is derived from an EMBL/GenBank/DDBJ whole genome shotgun (WGS) entry which is preliminary data.</text>
</comment>
<dbReference type="Pfam" id="PF00588">
    <property type="entry name" value="SpoU_methylase"/>
    <property type="match status" value="1"/>
</dbReference>
<keyword evidence="6" id="KW-1185">Reference proteome</keyword>
<reference evidence="5 6" key="1">
    <citation type="submission" date="2024-02" db="EMBL/GenBank/DDBJ databases">
        <title>Deinococcus xinjiangensis NBRC 107630.</title>
        <authorList>
            <person name="Ichikawa N."/>
            <person name="Katano-Makiyama Y."/>
            <person name="Hidaka K."/>
        </authorList>
    </citation>
    <scope>NUCLEOTIDE SEQUENCE [LARGE SCALE GENOMIC DNA]</scope>
    <source>
        <strain evidence="5 6">NBRC 107630</strain>
    </source>
</reference>
<dbReference type="Proteomes" id="UP001458946">
    <property type="component" value="Unassembled WGS sequence"/>
</dbReference>
<evidence type="ECO:0000256" key="3">
    <source>
        <dbReference type="ARBA" id="ARBA00022679"/>
    </source>
</evidence>
<dbReference type="SUPFAM" id="SSF75217">
    <property type="entry name" value="alpha/beta knot"/>
    <property type="match status" value="1"/>
</dbReference>
<dbReference type="InterPro" id="IPR051259">
    <property type="entry name" value="rRNA_Methyltransferase"/>
</dbReference>
<dbReference type="EMBL" id="BAABRN010000043">
    <property type="protein sequence ID" value="GAA5503246.1"/>
    <property type="molecule type" value="Genomic_DNA"/>
</dbReference>
<organism evidence="5 6">
    <name type="scientific">Deinococcus xinjiangensis</name>
    <dbReference type="NCBI Taxonomy" id="457454"/>
    <lineage>
        <taxon>Bacteria</taxon>
        <taxon>Thermotogati</taxon>
        <taxon>Deinococcota</taxon>
        <taxon>Deinococci</taxon>
        <taxon>Deinococcales</taxon>
        <taxon>Deinococcaceae</taxon>
        <taxon>Deinococcus</taxon>
    </lineage>
</organism>
<dbReference type="Pfam" id="PF22435">
    <property type="entry name" value="MRM3-like_sub_bind"/>
    <property type="match status" value="1"/>
</dbReference>
<keyword evidence="2" id="KW-0489">Methyltransferase</keyword>
<dbReference type="SMART" id="SM00967">
    <property type="entry name" value="SpoU_sub_bind"/>
    <property type="match status" value="1"/>
</dbReference>
<evidence type="ECO:0000256" key="1">
    <source>
        <dbReference type="ARBA" id="ARBA00007228"/>
    </source>
</evidence>
<protein>
    <submittedName>
        <fullName evidence="5">23S rRNA (Uridine(2479)-2'-O)-methyltransferase</fullName>
    </submittedName>
</protein>
<dbReference type="InterPro" id="IPR001537">
    <property type="entry name" value="SpoU_MeTrfase"/>
</dbReference>
<evidence type="ECO:0000256" key="2">
    <source>
        <dbReference type="ARBA" id="ARBA00022603"/>
    </source>
</evidence>
<dbReference type="InterPro" id="IPR013123">
    <property type="entry name" value="SpoU_subst-bd"/>
</dbReference>
<feature type="domain" description="RNA 2-O ribose methyltransferase substrate binding" evidence="4">
    <location>
        <begin position="71"/>
        <end position="142"/>
    </location>
</feature>
<dbReference type="PANTHER" id="PTHR43191:SF2">
    <property type="entry name" value="RRNA METHYLTRANSFERASE 3, MITOCHONDRIAL"/>
    <property type="match status" value="1"/>
</dbReference>
<evidence type="ECO:0000313" key="6">
    <source>
        <dbReference type="Proteomes" id="UP001458946"/>
    </source>
</evidence>
<comment type="similarity">
    <text evidence="1">Belongs to the class IV-like SAM-binding methyltransferase superfamily. RNA methyltransferase TrmH family.</text>
</comment>
<dbReference type="InterPro" id="IPR029028">
    <property type="entry name" value="Alpha/beta_knot_MTases"/>
</dbReference>
<keyword evidence="3" id="KW-0808">Transferase</keyword>
<dbReference type="Gene3D" id="3.40.1280.10">
    <property type="match status" value="1"/>
</dbReference>
<dbReference type="InterPro" id="IPR053888">
    <property type="entry name" value="MRM3-like_sub_bind"/>
</dbReference>
<dbReference type="PANTHER" id="PTHR43191">
    <property type="entry name" value="RRNA METHYLTRANSFERASE 3"/>
    <property type="match status" value="1"/>
</dbReference>
<sequence>MAFKYAPLVRGELWAASKSGVWPPQPTSQPPLSPTMPQMTREAITSLQNPQIKRLVRLRNRRDREAEGVMLIEGARELSRALGGGVRLRELFVCPELYSPEAQEVAPTLPAGTLLSRAAFEKVSGRENPDGLLGVADLPVLALPDPPEGALVVVLHGLEKPGNVGAILRTADAAGAHAVLVLGRGADPYGPNVIRASQGSVFSVPTAALPEAEAMAWLAQHGFQTVACTPDAPRDYWAAPLTGRTALLLGTEHAGLPAEWRSTDQSVKIPMHGQADSLNVATAAALVLYEAVRQRRELT</sequence>
<dbReference type="InterPro" id="IPR029026">
    <property type="entry name" value="tRNA_m1G_MTases_N"/>
</dbReference>
<evidence type="ECO:0000259" key="4">
    <source>
        <dbReference type="SMART" id="SM00967"/>
    </source>
</evidence>
<dbReference type="SUPFAM" id="SSF55315">
    <property type="entry name" value="L30e-like"/>
    <property type="match status" value="1"/>
</dbReference>
<dbReference type="InterPro" id="IPR029064">
    <property type="entry name" value="Ribosomal_eL30-like_sf"/>
</dbReference>
<gene>
    <name evidence="5" type="primary">aviRb_1</name>
    <name evidence="5" type="ORF">Dxin01_03001</name>
</gene>